<name>A0A2Y9REN7_TRIMA</name>
<comment type="subcellular location">
    <subcellularLocation>
        <location evidence="1">Nucleus</location>
    </subcellularLocation>
</comment>
<gene>
    <name evidence="15" type="primary">LOC101356903</name>
</gene>
<evidence type="ECO:0000256" key="9">
    <source>
        <dbReference type="ARBA" id="ARBA00023163"/>
    </source>
</evidence>
<dbReference type="GO" id="GO:0001228">
    <property type="term" value="F:DNA-binding transcription activator activity, RNA polymerase II-specific"/>
    <property type="evidence" value="ECO:0007669"/>
    <property type="project" value="TreeGrafter"/>
</dbReference>
<feature type="domain" description="C2H2-type" evidence="12">
    <location>
        <begin position="473"/>
        <end position="500"/>
    </location>
</feature>
<dbReference type="FunFam" id="3.30.160.60:FF:000338">
    <property type="entry name" value="zinc finger protein 383"/>
    <property type="match status" value="2"/>
</dbReference>
<feature type="domain" description="C2H2-type" evidence="12">
    <location>
        <begin position="333"/>
        <end position="360"/>
    </location>
</feature>
<comment type="similarity">
    <text evidence="2">Belongs to the krueppel C2H2-type zinc-finger protein family.</text>
</comment>
<evidence type="ECO:0000259" key="12">
    <source>
        <dbReference type="PROSITE" id="PS50157"/>
    </source>
</evidence>
<dbReference type="SMART" id="SM00349">
    <property type="entry name" value="KRAB"/>
    <property type="match status" value="1"/>
</dbReference>
<evidence type="ECO:0000256" key="10">
    <source>
        <dbReference type="ARBA" id="ARBA00023242"/>
    </source>
</evidence>
<dbReference type="RefSeq" id="XP_023593765.1">
    <property type="nucleotide sequence ID" value="XM_023737997.1"/>
</dbReference>
<dbReference type="FunFam" id="3.30.160.60:FF:000044">
    <property type="entry name" value="zinc finger protein 37 homolog"/>
    <property type="match status" value="2"/>
</dbReference>
<keyword evidence="8" id="KW-0238">DNA-binding</keyword>
<dbReference type="FunFam" id="3.30.160.60:FF:002254">
    <property type="entry name" value="Zinc finger protein 540"/>
    <property type="match status" value="2"/>
</dbReference>
<sequence length="547" mass="62253">MCIQCYEFPPQRGFLCIQQIVDSVVIEDVAVVFSQEEWTLLNLTQRKLYRDVMMETFRNMASVVSRNLNDGEELSSEHIMVQFMKSNTWSSMLGEISELYGNKNPHKNKGTHLSMLRIFNRSHTVDSLCESNEDSQCGKTYSRIPNLTVLKRTLPEVNPLECCECGKAFVNHSSHKHHTKSHLVCSTYHCKKCGESCSCSSHLITSMRTLTGKKPHKCKVCGEDFICISPLKNSVITLTDEKHYECNKCWEDVCSFFWTHVRRHKHECQECCKTYSPSSLILHKKFRISDKPYECKECGKAFNHASSLTRHIITHSGVRPYEHIITHSGVRPYECKECGKAFSQSSSLTTHIRTHSGERPYECKECGKAFSRSSHLTTHTRTHSGERPYECKECGKAFSRSSHLISHKRTHSGERPYECKQCGKTFSQSASLAIHMRTHSGERAYECKECGKAFSHASSLTTHVRIHSGVKPYACKECGKAFRCSSHLTSHVRTHSGERPYECKECGKSFSESSALTTHIRTHVERGLMNVKNVGKPLVIPQPSLHI</sequence>
<evidence type="ECO:0000256" key="1">
    <source>
        <dbReference type="ARBA" id="ARBA00004123"/>
    </source>
</evidence>
<dbReference type="AlphaFoldDB" id="A0A2Y9REN7"/>
<protein>
    <submittedName>
        <fullName evidence="15">LOW QUALITY PROTEIN: zinc finger protein 709-like</fullName>
    </submittedName>
</protein>
<evidence type="ECO:0000256" key="4">
    <source>
        <dbReference type="ARBA" id="ARBA00022737"/>
    </source>
</evidence>
<keyword evidence="6" id="KW-0862">Zinc</keyword>
<reference evidence="15" key="1">
    <citation type="submission" date="2025-08" db="UniProtKB">
        <authorList>
            <consortium name="RefSeq"/>
        </authorList>
    </citation>
    <scope>IDENTIFICATION</scope>
</reference>
<dbReference type="PROSITE" id="PS50805">
    <property type="entry name" value="KRAB"/>
    <property type="match status" value="1"/>
</dbReference>
<dbReference type="CDD" id="cd07765">
    <property type="entry name" value="KRAB_A-box"/>
    <property type="match status" value="1"/>
</dbReference>
<keyword evidence="7" id="KW-0805">Transcription regulation</keyword>
<dbReference type="PANTHER" id="PTHR24393">
    <property type="entry name" value="ZINC FINGER PROTEIN"/>
    <property type="match status" value="1"/>
</dbReference>
<dbReference type="FunFam" id="3.30.160.60:FF:000110">
    <property type="entry name" value="Zinc finger protein-like"/>
    <property type="match status" value="1"/>
</dbReference>
<dbReference type="InterPro" id="IPR036236">
    <property type="entry name" value="Znf_C2H2_sf"/>
</dbReference>
<dbReference type="FunFam" id="3.30.160.60:FF:000522">
    <property type="entry name" value="zinc finger protein 285"/>
    <property type="match status" value="1"/>
</dbReference>
<evidence type="ECO:0000256" key="5">
    <source>
        <dbReference type="ARBA" id="ARBA00022771"/>
    </source>
</evidence>
<feature type="domain" description="C2H2-type" evidence="12">
    <location>
        <begin position="293"/>
        <end position="320"/>
    </location>
</feature>
<dbReference type="Pfam" id="PF01352">
    <property type="entry name" value="KRAB"/>
    <property type="match status" value="1"/>
</dbReference>
<dbReference type="InParanoid" id="A0A2Y9REN7"/>
<dbReference type="Pfam" id="PF00096">
    <property type="entry name" value="zf-C2H2"/>
    <property type="match status" value="8"/>
</dbReference>
<dbReference type="SMART" id="SM00355">
    <property type="entry name" value="ZnF_C2H2"/>
    <property type="match status" value="9"/>
</dbReference>
<dbReference type="PANTHER" id="PTHR24393:SF100">
    <property type="entry name" value="ZINC FINGER PROTEIN-RELATED"/>
    <property type="match status" value="1"/>
</dbReference>
<dbReference type="GO" id="GO:0000978">
    <property type="term" value="F:RNA polymerase II cis-regulatory region sequence-specific DNA binding"/>
    <property type="evidence" value="ECO:0007669"/>
    <property type="project" value="TreeGrafter"/>
</dbReference>
<evidence type="ECO:0000256" key="8">
    <source>
        <dbReference type="ARBA" id="ARBA00023125"/>
    </source>
</evidence>
<dbReference type="Proteomes" id="UP000248480">
    <property type="component" value="Unplaced"/>
</dbReference>
<feature type="domain" description="C2H2-type" evidence="12">
    <location>
        <begin position="501"/>
        <end position="523"/>
    </location>
</feature>
<dbReference type="KEGG" id="tmu:101356903"/>
<feature type="domain" description="KRAB" evidence="13">
    <location>
        <begin position="24"/>
        <end position="101"/>
    </location>
</feature>
<feature type="domain" description="C2H2-type" evidence="12">
    <location>
        <begin position="160"/>
        <end position="182"/>
    </location>
</feature>
<evidence type="ECO:0000256" key="11">
    <source>
        <dbReference type="PROSITE-ProRule" id="PRU00042"/>
    </source>
</evidence>
<feature type="domain" description="C2H2-type" evidence="12">
    <location>
        <begin position="188"/>
        <end position="215"/>
    </location>
</feature>
<organism evidence="14 15">
    <name type="scientific">Trichechus manatus latirostris</name>
    <name type="common">Florida manatee</name>
    <dbReference type="NCBI Taxonomy" id="127582"/>
    <lineage>
        <taxon>Eukaryota</taxon>
        <taxon>Metazoa</taxon>
        <taxon>Chordata</taxon>
        <taxon>Craniata</taxon>
        <taxon>Vertebrata</taxon>
        <taxon>Euteleostomi</taxon>
        <taxon>Mammalia</taxon>
        <taxon>Eutheria</taxon>
        <taxon>Afrotheria</taxon>
        <taxon>Sirenia</taxon>
        <taxon>Trichechidae</taxon>
        <taxon>Trichechus</taxon>
    </lineage>
</organism>
<keyword evidence="3" id="KW-0479">Metal-binding</keyword>
<dbReference type="Gene3D" id="3.30.160.60">
    <property type="entry name" value="Classic Zinc Finger"/>
    <property type="match status" value="10"/>
</dbReference>
<evidence type="ECO:0000313" key="15">
    <source>
        <dbReference type="RefSeq" id="XP_023593765.1"/>
    </source>
</evidence>
<keyword evidence="9" id="KW-0804">Transcription</keyword>
<feature type="domain" description="C2H2-type" evidence="12">
    <location>
        <begin position="417"/>
        <end position="444"/>
    </location>
</feature>
<dbReference type="SUPFAM" id="SSF109640">
    <property type="entry name" value="KRAB domain (Kruppel-associated box)"/>
    <property type="match status" value="1"/>
</dbReference>
<feature type="domain" description="C2H2-type" evidence="12">
    <location>
        <begin position="361"/>
        <end position="388"/>
    </location>
</feature>
<dbReference type="GO" id="GO:0008270">
    <property type="term" value="F:zinc ion binding"/>
    <property type="evidence" value="ECO:0007669"/>
    <property type="project" value="UniProtKB-KW"/>
</dbReference>
<dbReference type="SUPFAM" id="SSF57667">
    <property type="entry name" value="beta-beta-alpha zinc fingers"/>
    <property type="match status" value="7"/>
</dbReference>
<keyword evidence="10" id="KW-0539">Nucleus</keyword>
<dbReference type="InterPro" id="IPR001909">
    <property type="entry name" value="KRAB"/>
</dbReference>
<keyword evidence="5 11" id="KW-0863">Zinc-finger</keyword>
<proteinExistence type="inferred from homology"/>
<dbReference type="PROSITE" id="PS50157">
    <property type="entry name" value="ZINC_FINGER_C2H2_2"/>
    <property type="match status" value="10"/>
</dbReference>
<keyword evidence="14" id="KW-1185">Reference proteome</keyword>
<dbReference type="Gene3D" id="6.10.140.140">
    <property type="match status" value="1"/>
</dbReference>
<evidence type="ECO:0000256" key="6">
    <source>
        <dbReference type="ARBA" id="ARBA00022833"/>
    </source>
</evidence>
<evidence type="ECO:0000313" key="14">
    <source>
        <dbReference type="Proteomes" id="UP000248480"/>
    </source>
</evidence>
<keyword evidence="4" id="KW-0677">Repeat</keyword>
<dbReference type="GO" id="GO:0005634">
    <property type="term" value="C:nucleus"/>
    <property type="evidence" value="ECO:0007669"/>
    <property type="project" value="UniProtKB-SubCell"/>
</dbReference>
<dbReference type="GeneID" id="101356903"/>
<dbReference type="InterPro" id="IPR013087">
    <property type="entry name" value="Znf_C2H2_type"/>
</dbReference>
<feature type="domain" description="C2H2-type" evidence="12">
    <location>
        <begin position="445"/>
        <end position="472"/>
    </location>
</feature>
<dbReference type="PROSITE" id="PS00028">
    <property type="entry name" value="ZINC_FINGER_C2H2_1"/>
    <property type="match status" value="9"/>
</dbReference>
<evidence type="ECO:0000256" key="3">
    <source>
        <dbReference type="ARBA" id="ARBA00022723"/>
    </source>
</evidence>
<evidence type="ECO:0000256" key="2">
    <source>
        <dbReference type="ARBA" id="ARBA00006991"/>
    </source>
</evidence>
<evidence type="ECO:0000259" key="13">
    <source>
        <dbReference type="PROSITE" id="PS50805"/>
    </source>
</evidence>
<dbReference type="InterPro" id="IPR036051">
    <property type="entry name" value="KRAB_dom_sf"/>
</dbReference>
<evidence type="ECO:0000256" key="7">
    <source>
        <dbReference type="ARBA" id="ARBA00023015"/>
    </source>
</evidence>
<feature type="domain" description="C2H2-type" evidence="12">
    <location>
        <begin position="389"/>
        <end position="416"/>
    </location>
</feature>
<accession>A0A2Y9REN7</accession>